<dbReference type="Gene3D" id="3.80.10.10">
    <property type="entry name" value="Ribonuclease Inhibitor"/>
    <property type="match status" value="1"/>
</dbReference>
<protein>
    <recommendedName>
        <fullName evidence="8">Protein kinase domain-containing protein</fullName>
    </recommendedName>
</protein>
<dbReference type="PROSITE" id="PS00108">
    <property type="entry name" value="PROTEIN_KINASE_ST"/>
    <property type="match status" value="1"/>
</dbReference>
<keyword evidence="2" id="KW-0433">Leucine-rich repeat</keyword>
<comment type="subcellular location">
    <subcellularLocation>
        <location evidence="1">Membrane</location>
    </subcellularLocation>
</comment>
<comment type="caution">
    <text evidence="9">The sequence shown here is derived from an EMBL/GenBank/DDBJ whole genome shotgun (WGS) entry which is preliminary data.</text>
</comment>
<dbReference type="PROSITE" id="PS51450">
    <property type="entry name" value="LRR"/>
    <property type="match status" value="2"/>
</dbReference>
<dbReference type="SMART" id="SM00220">
    <property type="entry name" value="S_TKc"/>
    <property type="match status" value="1"/>
</dbReference>
<keyword evidence="10" id="KW-1185">Reference proteome</keyword>
<dbReference type="GO" id="GO:0006952">
    <property type="term" value="P:defense response"/>
    <property type="evidence" value="ECO:0007669"/>
    <property type="project" value="UniProtKB-ARBA"/>
</dbReference>
<dbReference type="PANTHER" id="PTHR24359">
    <property type="entry name" value="SERINE/THREONINE-PROTEIN KINASE SBK1"/>
    <property type="match status" value="1"/>
</dbReference>
<evidence type="ECO:0000256" key="6">
    <source>
        <dbReference type="ARBA" id="ARBA00023136"/>
    </source>
</evidence>
<feature type="region of interest" description="Disordered" evidence="7">
    <location>
        <begin position="406"/>
        <end position="430"/>
    </location>
</feature>
<dbReference type="GO" id="GO:0016020">
    <property type="term" value="C:membrane"/>
    <property type="evidence" value="ECO:0007669"/>
    <property type="project" value="UniProtKB-SubCell"/>
</dbReference>
<dbReference type="AlphaFoldDB" id="A0AAV6KQY5"/>
<dbReference type="InterPro" id="IPR003591">
    <property type="entry name" value="Leu-rich_rpt_typical-subtyp"/>
</dbReference>
<dbReference type="Gene3D" id="1.10.510.10">
    <property type="entry name" value="Transferase(Phosphotransferase) domain 1"/>
    <property type="match status" value="1"/>
</dbReference>
<dbReference type="EMBL" id="JACTNZ010000004">
    <property type="protein sequence ID" value="KAG5554607.1"/>
    <property type="molecule type" value="Genomic_DNA"/>
</dbReference>
<dbReference type="SMART" id="SM00369">
    <property type="entry name" value="LRR_TYP"/>
    <property type="match status" value="5"/>
</dbReference>
<evidence type="ECO:0000256" key="4">
    <source>
        <dbReference type="ARBA" id="ARBA00022737"/>
    </source>
</evidence>
<sequence length="1179" mass="131508">MKVANSDQNPVPDEDRSKQVSESPEKSELSDPDPDSTAEDHANHGAVLDVSGKNLDFSVPKGSEDSIEGLYVYKNVFNLIPKWMGGLGRLKTLKFFGNEVNLFPAEFRNLVELECLQVKVSATPSVGGLDWGRLRGLKELELCKVPPRPSAFPLLSEIAGLKCLTKLSVCHFSIRYLPPEIGCLKSLEFLDLSFNKIRSLPTEITYLNALISLKVANNKLVEIPSGLSSLQRLEILDLSNNRLASVECLELGSMHNLQKLNLQYNKLLSYCQIPSWISCNLEGNGKDTSNDELFSSAVEMDVFEDSVQEIDDKISPKELASTNCIFGANLGSPVTSSSHVTGSSSSSRCFAARRSRKGWKRRYYLQQRARQERLNNSRKWKVGDHVELSTEKAAAKCKPCKHSVLAPQSHTENSSAIPGPDSDNKGQSGKTACEFASVKDDDISSKNEYEIDYCDCVLVNSVEICKEGENGHTECDASLDSTSDGARLQDECSSSALCNSTPNSKRHSDRDLDNPKPSKSRRPIDDHSDLSSKYSSTSFCSIDDHLPDGFYDAGRDRPFMPLRSYEQTLHLDSREVILLDRRKDEELDAIALSSQALMFHFKQSSDTTKEREQFAIDDLQIASLLALFVSDHFGGSDKSGFIVKTRKAVSGSNYRKPFVCTCPTGSIDSSTKPSKQSSDSVEDIVFLDLCEKSLHSAKARQKSVVVPIGTLQFGICRHRALLMKYLCDRMEPHVPCELVRGYFDFSPHAWNIVIVKRDDEWVRMIVDACHPHDIREETDPEYFCRYIPLSWINVPNVTDSIAGPICSFPSLSACDEIEKAASSTLFRCDFGSVEAIAKVVCQYSFLMPSILYVGVWGMFLTSSMLQVRTLETGGISADAIRNFEYSCLGEVRILRALNKHSCIVQMYGHQISTKWVQSLDGDSEQRILQSAIVMEYIKGGSLKNYVEKLSRAGEKHVRVDLALHIARDVACALVELHSKHIIHRDIKSENILIDLDRRRPDGTPVVKLCDFDRAVPLRSSLHSCCIAHVGVPPPNVCVGTPRWMAPEVFRAMIKPDMYGLEVDIWSFGCLLLELLTLQVPYSGLSESQIHDLLQMGKRPPLTDELEEALGSPDDPAMAQSSTEPRIPEVELETTRFLVDIYNKCTQNNPTDRPTANNLYDMLLSRTSSFIGSRSLEREE</sequence>
<dbReference type="InterPro" id="IPR011009">
    <property type="entry name" value="Kinase-like_dom_sf"/>
</dbReference>
<keyword evidence="4" id="KW-0677">Repeat</keyword>
<dbReference type="PROSITE" id="PS50011">
    <property type="entry name" value="PROTEIN_KINASE_DOM"/>
    <property type="match status" value="1"/>
</dbReference>
<dbReference type="InterPro" id="IPR008271">
    <property type="entry name" value="Ser/Thr_kinase_AS"/>
</dbReference>
<evidence type="ECO:0000256" key="2">
    <source>
        <dbReference type="ARBA" id="ARBA00022614"/>
    </source>
</evidence>
<evidence type="ECO:0000256" key="5">
    <source>
        <dbReference type="ARBA" id="ARBA00022989"/>
    </source>
</evidence>
<dbReference type="SMART" id="SM00365">
    <property type="entry name" value="LRR_SD22"/>
    <property type="match status" value="3"/>
</dbReference>
<keyword evidence="6" id="KW-0472">Membrane</keyword>
<dbReference type="Pfam" id="PF00069">
    <property type="entry name" value="Pkinase"/>
    <property type="match status" value="1"/>
</dbReference>
<evidence type="ECO:0000256" key="7">
    <source>
        <dbReference type="SAM" id="MobiDB-lite"/>
    </source>
</evidence>
<dbReference type="GO" id="GO:0051707">
    <property type="term" value="P:response to other organism"/>
    <property type="evidence" value="ECO:0007669"/>
    <property type="project" value="UniProtKB-ARBA"/>
</dbReference>
<feature type="region of interest" description="Disordered" evidence="7">
    <location>
        <begin position="494"/>
        <end position="532"/>
    </location>
</feature>
<evidence type="ECO:0000256" key="3">
    <source>
        <dbReference type="ARBA" id="ARBA00022692"/>
    </source>
</evidence>
<dbReference type="GO" id="GO:0004674">
    <property type="term" value="F:protein serine/threonine kinase activity"/>
    <property type="evidence" value="ECO:0007669"/>
    <property type="project" value="TreeGrafter"/>
</dbReference>
<dbReference type="SUPFAM" id="SSF56112">
    <property type="entry name" value="Protein kinase-like (PK-like)"/>
    <property type="match status" value="1"/>
</dbReference>
<feature type="compositionally biased region" description="Basic and acidic residues" evidence="7">
    <location>
        <begin position="506"/>
        <end position="530"/>
    </location>
</feature>
<dbReference type="Pfam" id="PF23598">
    <property type="entry name" value="LRR_14"/>
    <property type="match status" value="1"/>
</dbReference>
<dbReference type="InterPro" id="IPR055414">
    <property type="entry name" value="LRR_R13L4/SHOC2-like"/>
</dbReference>
<evidence type="ECO:0000259" key="8">
    <source>
        <dbReference type="PROSITE" id="PS50011"/>
    </source>
</evidence>
<feature type="region of interest" description="Disordered" evidence="7">
    <location>
        <begin position="1104"/>
        <end position="1125"/>
    </location>
</feature>
<evidence type="ECO:0000256" key="1">
    <source>
        <dbReference type="ARBA" id="ARBA00004370"/>
    </source>
</evidence>
<feature type="compositionally biased region" description="Polar residues" evidence="7">
    <location>
        <begin position="494"/>
        <end position="503"/>
    </location>
</feature>
<dbReference type="PRINTS" id="PR00019">
    <property type="entry name" value="LEURICHRPT"/>
</dbReference>
<reference evidence="9" key="1">
    <citation type="submission" date="2020-08" db="EMBL/GenBank/DDBJ databases">
        <title>Plant Genome Project.</title>
        <authorList>
            <person name="Zhang R.-G."/>
        </authorList>
    </citation>
    <scope>NUCLEOTIDE SEQUENCE</scope>
    <source>
        <strain evidence="9">WSP0</strain>
        <tissue evidence="9">Leaf</tissue>
    </source>
</reference>
<feature type="compositionally biased region" description="Polar residues" evidence="7">
    <location>
        <begin position="406"/>
        <end position="416"/>
    </location>
</feature>
<feature type="domain" description="Protein kinase" evidence="8">
    <location>
        <begin position="819"/>
        <end position="1170"/>
    </location>
</feature>
<dbReference type="FunFam" id="3.80.10.10:FF:001868">
    <property type="entry name" value="At1g04210"/>
    <property type="match status" value="1"/>
</dbReference>
<dbReference type="Proteomes" id="UP000823749">
    <property type="component" value="Chromosome 4"/>
</dbReference>
<name>A0AAV6KQY5_9ERIC</name>
<dbReference type="GO" id="GO:0005524">
    <property type="term" value="F:ATP binding"/>
    <property type="evidence" value="ECO:0007669"/>
    <property type="project" value="InterPro"/>
</dbReference>
<dbReference type="SUPFAM" id="SSF52047">
    <property type="entry name" value="RNI-like"/>
    <property type="match status" value="1"/>
</dbReference>
<keyword evidence="5" id="KW-1133">Transmembrane helix</keyword>
<dbReference type="FunFam" id="1.10.510.10:FF:000988">
    <property type="entry name" value="Leucine-rich repeat protein kinase family protein"/>
    <property type="match status" value="1"/>
</dbReference>
<evidence type="ECO:0000313" key="9">
    <source>
        <dbReference type="EMBL" id="KAG5554607.1"/>
    </source>
</evidence>
<evidence type="ECO:0000313" key="10">
    <source>
        <dbReference type="Proteomes" id="UP000823749"/>
    </source>
</evidence>
<dbReference type="InterPro" id="IPR032675">
    <property type="entry name" value="LRR_dom_sf"/>
</dbReference>
<feature type="compositionally biased region" description="Basic and acidic residues" evidence="7">
    <location>
        <begin position="13"/>
        <end position="29"/>
    </location>
</feature>
<dbReference type="Pfam" id="PF14381">
    <property type="entry name" value="EDR1_CTR1_ARMC3_pept"/>
    <property type="match status" value="1"/>
</dbReference>
<gene>
    <name evidence="9" type="ORF">RHGRI_012242</name>
</gene>
<proteinExistence type="predicted"/>
<dbReference type="InterPro" id="IPR055164">
    <property type="entry name" value="EDR1/CTR1/ARMC3-like_pept-like"/>
</dbReference>
<dbReference type="PANTHER" id="PTHR24359:SF1">
    <property type="entry name" value="INHIBITOR OF NUCLEAR FACTOR KAPPA-B KINASE EPSILON SUBUNIT HOMOLOG 1-RELATED"/>
    <property type="match status" value="1"/>
</dbReference>
<dbReference type="InterPro" id="IPR001611">
    <property type="entry name" value="Leu-rich_rpt"/>
</dbReference>
<feature type="region of interest" description="Disordered" evidence="7">
    <location>
        <begin position="1"/>
        <end position="41"/>
    </location>
</feature>
<keyword evidence="3" id="KW-0812">Transmembrane</keyword>
<dbReference type="InterPro" id="IPR000719">
    <property type="entry name" value="Prot_kinase_dom"/>
</dbReference>
<accession>A0AAV6KQY5</accession>
<organism evidence="9 10">
    <name type="scientific">Rhododendron griersonianum</name>
    <dbReference type="NCBI Taxonomy" id="479676"/>
    <lineage>
        <taxon>Eukaryota</taxon>
        <taxon>Viridiplantae</taxon>
        <taxon>Streptophyta</taxon>
        <taxon>Embryophyta</taxon>
        <taxon>Tracheophyta</taxon>
        <taxon>Spermatophyta</taxon>
        <taxon>Magnoliopsida</taxon>
        <taxon>eudicotyledons</taxon>
        <taxon>Gunneridae</taxon>
        <taxon>Pentapetalae</taxon>
        <taxon>asterids</taxon>
        <taxon>Ericales</taxon>
        <taxon>Ericaceae</taxon>
        <taxon>Ericoideae</taxon>
        <taxon>Rhodoreae</taxon>
        <taxon>Rhododendron</taxon>
    </lineage>
</organism>